<dbReference type="SUPFAM" id="SSF52540">
    <property type="entry name" value="P-loop containing nucleoside triphosphate hydrolases"/>
    <property type="match status" value="1"/>
</dbReference>
<evidence type="ECO:0000313" key="4">
    <source>
        <dbReference type="EMBL" id="AOV06748.1"/>
    </source>
</evidence>
<dbReference type="PANTHER" id="PTHR43158:SF2">
    <property type="entry name" value="SKFA PEPTIDE EXPORT ATP-BINDING PROTEIN SKFE"/>
    <property type="match status" value="1"/>
</dbReference>
<sequence>MIVLNLIVSMQDVSLLRNHNQILSNIQWEIKEGEHWGILGLNGSGKTSLLNIINGYHFPTTGEVSVLGNHFGKTNLPELRKEIGFVSSSLDRFSDIVNQETVLRVVISGKFASFGIYENIEAEDWEKADALLESLRLSYLRNQPFHLLSQGEQRRVLIARALMSDPKMLILDEPCSGLDILSREELLTMLHQIADRGCHILYVTHHIEELVEEITHALLIKDGKIFAAGPKKEVITDELLSNIFKVPVEVHWKSDRPSLSITNLKIKQSCIP</sequence>
<keyword evidence="1" id="KW-0547">Nucleotide-binding</keyword>
<evidence type="ECO:0000313" key="5">
    <source>
        <dbReference type="Proteomes" id="UP000185746"/>
    </source>
</evidence>
<evidence type="ECO:0000256" key="1">
    <source>
        <dbReference type="ARBA" id="ARBA00022741"/>
    </source>
</evidence>
<dbReference type="KEGG" id="surl:BI350_03500"/>
<evidence type="ECO:0000259" key="3">
    <source>
        <dbReference type="PROSITE" id="PS50893"/>
    </source>
</evidence>
<dbReference type="InterPro" id="IPR003439">
    <property type="entry name" value="ABC_transporter-like_ATP-bd"/>
</dbReference>
<name>A0A1D8JDI5_9BACL</name>
<accession>A0A1D8JDI5</accession>
<dbReference type="GO" id="GO:0005524">
    <property type="term" value="F:ATP binding"/>
    <property type="evidence" value="ECO:0007669"/>
    <property type="project" value="UniProtKB-KW"/>
</dbReference>
<protein>
    <submittedName>
        <fullName evidence="4">Molybdenum ABC transporter ATP-binding protein</fullName>
    </submittedName>
</protein>
<dbReference type="SMART" id="SM00382">
    <property type="entry name" value="AAA"/>
    <property type="match status" value="1"/>
</dbReference>
<reference evidence="4 5" key="1">
    <citation type="submission" date="2016-09" db="EMBL/GenBank/DDBJ databases">
        <title>Complete genome sequence of the Lysinibacillus sphaericus LMG 22257, a specie of Bacillus with ureolytic activity that can effectively biodeposit calcium carbonate.</title>
        <authorList>
            <person name="Yan W."/>
        </authorList>
    </citation>
    <scope>NUCLEOTIDE SEQUENCE [LARGE SCALE GENOMIC DNA]</scope>
    <source>
        <strain evidence="4 5">LMG 22257</strain>
    </source>
</reference>
<dbReference type="GO" id="GO:0016887">
    <property type="term" value="F:ATP hydrolysis activity"/>
    <property type="evidence" value="ECO:0007669"/>
    <property type="project" value="InterPro"/>
</dbReference>
<keyword evidence="5" id="KW-1185">Reference proteome</keyword>
<dbReference type="Proteomes" id="UP000185746">
    <property type="component" value="Chromosome"/>
</dbReference>
<dbReference type="AlphaFoldDB" id="A0A1D8JDI5"/>
<dbReference type="InterPro" id="IPR003593">
    <property type="entry name" value="AAA+_ATPase"/>
</dbReference>
<feature type="domain" description="ABC transporter" evidence="3">
    <location>
        <begin position="8"/>
        <end position="247"/>
    </location>
</feature>
<dbReference type="EMBL" id="CP017560">
    <property type="protein sequence ID" value="AOV06748.1"/>
    <property type="molecule type" value="Genomic_DNA"/>
</dbReference>
<dbReference type="InterPro" id="IPR027417">
    <property type="entry name" value="P-loop_NTPase"/>
</dbReference>
<dbReference type="PROSITE" id="PS50893">
    <property type="entry name" value="ABC_TRANSPORTER_2"/>
    <property type="match status" value="1"/>
</dbReference>
<dbReference type="Gene3D" id="3.40.50.300">
    <property type="entry name" value="P-loop containing nucleotide triphosphate hydrolases"/>
    <property type="match status" value="1"/>
</dbReference>
<dbReference type="PANTHER" id="PTHR43158">
    <property type="entry name" value="SKFA PEPTIDE EXPORT ATP-BINDING PROTEIN SKFE"/>
    <property type="match status" value="1"/>
</dbReference>
<organism evidence="4 5">
    <name type="scientific">Sporosarcina ureilytica</name>
    <dbReference type="NCBI Taxonomy" id="298596"/>
    <lineage>
        <taxon>Bacteria</taxon>
        <taxon>Bacillati</taxon>
        <taxon>Bacillota</taxon>
        <taxon>Bacilli</taxon>
        <taxon>Bacillales</taxon>
        <taxon>Caryophanaceae</taxon>
        <taxon>Sporosarcina</taxon>
    </lineage>
</organism>
<keyword evidence="2 4" id="KW-0067">ATP-binding</keyword>
<evidence type="ECO:0000256" key="2">
    <source>
        <dbReference type="ARBA" id="ARBA00022840"/>
    </source>
</evidence>
<gene>
    <name evidence="4" type="ORF">BI350_03500</name>
</gene>
<proteinExistence type="predicted"/>
<dbReference type="InterPro" id="IPR017871">
    <property type="entry name" value="ABC_transporter-like_CS"/>
</dbReference>
<dbReference type="PROSITE" id="PS00211">
    <property type="entry name" value="ABC_TRANSPORTER_1"/>
    <property type="match status" value="1"/>
</dbReference>
<dbReference type="Pfam" id="PF00005">
    <property type="entry name" value="ABC_tran"/>
    <property type="match status" value="1"/>
</dbReference>